<dbReference type="GO" id="GO:0010340">
    <property type="term" value="F:carboxyl-O-methyltransferase activity"/>
    <property type="evidence" value="ECO:0007669"/>
    <property type="project" value="UniProtKB-UniRule"/>
</dbReference>
<keyword evidence="5 8" id="KW-0808">Transferase</keyword>
<accession>A0A1D9GR37</accession>
<evidence type="ECO:0000256" key="8">
    <source>
        <dbReference type="HAMAP-Rule" id="MF_00835"/>
    </source>
</evidence>
<dbReference type="NCBIfam" id="TIGR02072">
    <property type="entry name" value="BioC"/>
    <property type="match status" value="1"/>
</dbReference>
<dbReference type="GO" id="GO:0032259">
    <property type="term" value="P:methylation"/>
    <property type="evidence" value="ECO:0007669"/>
    <property type="project" value="UniProtKB-KW"/>
</dbReference>
<sequence length="262" mass="29336">MIAEKSDIARGFGRARATYESASRLQRFMGNTLLQRLELLPVSESPMRILDLGSGTGWFTRKLQACYPTSLVTGADLSHGMIQQAKVASVPDIHWLVADAENLPLPEHSFDLIFSNLMIQWCDDPGQVLRECRRLLRPAGRLMMSTLLDGTLRELRQAWAEADPGQEHVNRFQPYSVLRGGAGAELPGVTVETRTIELPYPSPMALAGELKQLGAGFKGRERRRTMTAPGRVRAMCRHYPTRPDGRIAASYEAGWIYWQRAQ</sequence>
<comment type="similarity">
    <text evidence="8">Belongs to the methyltransferase superfamily.</text>
</comment>
<dbReference type="PANTHER" id="PTHR13090:SF1">
    <property type="entry name" value="ARGININE-HYDROXYLASE NDUFAF5, MITOCHONDRIAL"/>
    <property type="match status" value="1"/>
</dbReference>
<dbReference type="EMBL" id="CP017715">
    <property type="protein sequence ID" value="AOY90107.1"/>
    <property type="molecule type" value="Genomic_DNA"/>
</dbReference>
<dbReference type="Pfam" id="PF08241">
    <property type="entry name" value="Methyltransf_11"/>
    <property type="match status" value="1"/>
</dbReference>
<keyword evidence="4 8" id="KW-0489">Methyltransferase</keyword>
<evidence type="ECO:0000256" key="3">
    <source>
        <dbReference type="ARBA" id="ARBA00012327"/>
    </source>
</evidence>
<evidence type="ECO:0000256" key="1">
    <source>
        <dbReference type="ARBA" id="ARBA00000852"/>
    </source>
</evidence>
<organism evidence="10 11">
    <name type="scientific">Marinobacter salinus</name>
    <dbReference type="NCBI Taxonomy" id="1874317"/>
    <lineage>
        <taxon>Bacteria</taxon>
        <taxon>Pseudomonadati</taxon>
        <taxon>Pseudomonadota</taxon>
        <taxon>Gammaproteobacteria</taxon>
        <taxon>Pseudomonadales</taxon>
        <taxon>Marinobacteraceae</taxon>
        <taxon>Marinobacter</taxon>
    </lineage>
</organism>
<dbReference type="SUPFAM" id="SSF53335">
    <property type="entry name" value="S-adenosyl-L-methionine-dependent methyltransferases"/>
    <property type="match status" value="1"/>
</dbReference>
<keyword evidence="6 8" id="KW-0949">S-adenosyl-L-methionine</keyword>
<dbReference type="UniPathway" id="UPA00078"/>
<evidence type="ECO:0000256" key="6">
    <source>
        <dbReference type="ARBA" id="ARBA00022691"/>
    </source>
</evidence>
<dbReference type="GO" id="GO:0102130">
    <property type="term" value="F:malonyl-CoA methyltransferase activity"/>
    <property type="evidence" value="ECO:0007669"/>
    <property type="project" value="UniProtKB-EC"/>
</dbReference>
<comment type="pathway">
    <text evidence="2 8">Cofactor biosynthesis; biotin biosynthesis.</text>
</comment>
<dbReference type="CDD" id="cd02440">
    <property type="entry name" value="AdoMet_MTases"/>
    <property type="match status" value="1"/>
</dbReference>
<name>A0A1D9GR37_9GAMM</name>
<protein>
    <recommendedName>
        <fullName evidence="3 8">Malonyl-[acyl-carrier protein] O-methyltransferase</fullName>
        <shortName evidence="8">Malonyl-ACP O-methyltransferase</shortName>
        <ecNumber evidence="3 8">2.1.1.197</ecNumber>
    </recommendedName>
    <alternativeName>
        <fullName evidence="8">Biotin synthesis protein BioC</fullName>
    </alternativeName>
</protein>
<evidence type="ECO:0000313" key="10">
    <source>
        <dbReference type="EMBL" id="AOY90107.1"/>
    </source>
</evidence>
<comment type="function">
    <text evidence="8">Converts the free carboxyl group of a malonyl-thioester to its methyl ester by transfer of a methyl group from S-adenosyl-L-methionine (SAM). It allows to synthesize pimeloyl-ACP via the fatty acid synthetic pathway.</text>
</comment>
<dbReference type="GO" id="GO:0009102">
    <property type="term" value="P:biotin biosynthetic process"/>
    <property type="evidence" value="ECO:0007669"/>
    <property type="project" value="UniProtKB-UniRule"/>
</dbReference>
<evidence type="ECO:0000259" key="9">
    <source>
        <dbReference type="Pfam" id="PF08241"/>
    </source>
</evidence>
<dbReference type="Proteomes" id="UP000177445">
    <property type="component" value="Chromosome"/>
</dbReference>
<gene>
    <name evidence="8" type="primary">bioC</name>
    <name evidence="10" type="ORF">BKP64_02015</name>
</gene>
<dbReference type="InterPro" id="IPR013216">
    <property type="entry name" value="Methyltransf_11"/>
</dbReference>
<dbReference type="InterPro" id="IPR050602">
    <property type="entry name" value="Malonyl-ACP_OMT"/>
</dbReference>
<evidence type="ECO:0000256" key="4">
    <source>
        <dbReference type="ARBA" id="ARBA00022603"/>
    </source>
</evidence>
<dbReference type="HAMAP" id="MF_00835">
    <property type="entry name" value="BioC"/>
    <property type="match status" value="1"/>
</dbReference>
<comment type="catalytic activity">
    <reaction evidence="1 8">
        <text>malonyl-[ACP] + S-adenosyl-L-methionine = malonyl-[ACP] methyl ester + S-adenosyl-L-homocysteine</text>
        <dbReference type="Rhea" id="RHEA:17105"/>
        <dbReference type="Rhea" id="RHEA-COMP:9623"/>
        <dbReference type="Rhea" id="RHEA-COMP:9954"/>
        <dbReference type="ChEBI" id="CHEBI:57856"/>
        <dbReference type="ChEBI" id="CHEBI:59789"/>
        <dbReference type="ChEBI" id="CHEBI:78449"/>
        <dbReference type="ChEBI" id="CHEBI:78845"/>
        <dbReference type="EC" id="2.1.1.197"/>
    </reaction>
</comment>
<evidence type="ECO:0000256" key="2">
    <source>
        <dbReference type="ARBA" id="ARBA00004746"/>
    </source>
</evidence>
<evidence type="ECO:0000256" key="5">
    <source>
        <dbReference type="ARBA" id="ARBA00022679"/>
    </source>
</evidence>
<feature type="domain" description="Methyltransferase type 11" evidence="9">
    <location>
        <begin position="50"/>
        <end position="143"/>
    </location>
</feature>
<dbReference type="KEGG" id="msq:BKP64_02015"/>
<dbReference type="Gene3D" id="3.40.50.150">
    <property type="entry name" value="Vaccinia Virus protein VP39"/>
    <property type="match status" value="1"/>
</dbReference>
<keyword evidence="11" id="KW-1185">Reference proteome</keyword>
<dbReference type="AlphaFoldDB" id="A0A1D9GR37"/>
<dbReference type="OrthoDB" id="9760689at2"/>
<dbReference type="GO" id="GO:0008757">
    <property type="term" value="F:S-adenosylmethionine-dependent methyltransferase activity"/>
    <property type="evidence" value="ECO:0007669"/>
    <property type="project" value="InterPro"/>
</dbReference>
<evidence type="ECO:0000256" key="7">
    <source>
        <dbReference type="ARBA" id="ARBA00022756"/>
    </source>
</evidence>
<proteinExistence type="inferred from homology"/>
<dbReference type="EC" id="2.1.1.197" evidence="3 8"/>
<dbReference type="InterPro" id="IPR011814">
    <property type="entry name" value="BioC"/>
</dbReference>
<reference evidence="10 11" key="1">
    <citation type="submission" date="2016-10" db="EMBL/GenBank/DDBJ databases">
        <title>Marinobacter salinus sp. nov., a moderately halophilic bacterium isolated from a tidal flat environment.</title>
        <authorList>
            <person name="Park S.-J."/>
        </authorList>
    </citation>
    <scope>NUCLEOTIDE SEQUENCE [LARGE SCALE GENOMIC DNA]</scope>
    <source>
        <strain evidence="10 11">Hb8</strain>
    </source>
</reference>
<dbReference type="STRING" id="1874317.BKP64_02015"/>
<keyword evidence="7 8" id="KW-0093">Biotin biosynthesis</keyword>
<dbReference type="InterPro" id="IPR029063">
    <property type="entry name" value="SAM-dependent_MTases_sf"/>
</dbReference>
<dbReference type="PANTHER" id="PTHR13090">
    <property type="entry name" value="ARGININE-HYDROXYLASE NDUFAF5, MITOCHONDRIAL"/>
    <property type="match status" value="1"/>
</dbReference>
<evidence type="ECO:0000313" key="11">
    <source>
        <dbReference type="Proteomes" id="UP000177445"/>
    </source>
</evidence>